<dbReference type="HOGENOM" id="CLU_1645867_0_0_1"/>
<reference evidence="3" key="2">
    <citation type="submission" date="2015-02" db="UniProtKB">
        <authorList>
            <consortium name="EnsemblMetazoa"/>
        </authorList>
    </citation>
    <scope>IDENTIFICATION</scope>
</reference>
<proteinExistence type="predicted"/>
<evidence type="ECO:0000313" key="3">
    <source>
        <dbReference type="EnsemblMetazoa" id="SMAR005799-PA"/>
    </source>
</evidence>
<keyword evidence="4" id="KW-1185">Reference proteome</keyword>
<feature type="region of interest" description="Disordered" evidence="1">
    <location>
        <begin position="131"/>
        <end position="161"/>
    </location>
</feature>
<feature type="transmembrane region" description="Helical" evidence="2">
    <location>
        <begin position="88"/>
        <end position="112"/>
    </location>
</feature>
<evidence type="ECO:0000256" key="2">
    <source>
        <dbReference type="SAM" id="Phobius"/>
    </source>
</evidence>
<feature type="transmembrane region" description="Helical" evidence="2">
    <location>
        <begin position="12"/>
        <end position="38"/>
    </location>
</feature>
<dbReference type="Proteomes" id="UP000014500">
    <property type="component" value="Unassembled WGS sequence"/>
</dbReference>
<name>T1IX68_STRMM</name>
<keyword evidence="2" id="KW-1133">Transmembrane helix</keyword>
<dbReference type="EMBL" id="JH431644">
    <property type="status" value="NOT_ANNOTATED_CDS"/>
    <property type="molecule type" value="Genomic_DNA"/>
</dbReference>
<dbReference type="EnsemblMetazoa" id="SMAR005799-RA">
    <property type="protein sequence ID" value="SMAR005799-PA"/>
    <property type="gene ID" value="SMAR005799"/>
</dbReference>
<feature type="transmembrane region" description="Helical" evidence="2">
    <location>
        <begin position="58"/>
        <end position="81"/>
    </location>
</feature>
<protein>
    <submittedName>
        <fullName evidence="3">Uncharacterized protein</fullName>
    </submittedName>
</protein>
<dbReference type="AlphaFoldDB" id="T1IX68"/>
<accession>T1IX68</accession>
<keyword evidence="2" id="KW-0472">Membrane</keyword>
<sequence>MPCCPLNYFCCGCSLCCGTITIAVNTLWTAISILVTSIGFPENIPRELSPYFSKNYNGIVTVFLYISAALQFVAFAGLVCAIIKTPSILYMVAYFLDLALSIYYWIAIWSYYCQLKNQSELYETYPQQHQFSDSSQQPRYPVQSYSSQQLRYPVQPQQSAA</sequence>
<keyword evidence="2" id="KW-0812">Transmembrane</keyword>
<evidence type="ECO:0000256" key="1">
    <source>
        <dbReference type="SAM" id="MobiDB-lite"/>
    </source>
</evidence>
<reference evidence="4" key="1">
    <citation type="submission" date="2011-05" db="EMBL/GenBank/DDBJ databases">
        <authorList>
            <person name="Richards S.R."/>
            <person name="Qu J."/>
            <person name="Jiang H."/>
            <person name="Jhangiani S.N."/>
            <person name="Agravi P."/>
            <person name="Goodspeed R."/>
            <person name="Gross S."/>
            <person name="Mandapat C."/>
            <person name="Jackson L."/>
            <person name="Mathew T."/>
            <person name="Pu L."/>
            <person name="Thornton R."/>
            <person name="Saada N."/>
            <person name="Wilczek-Boney K.B."/>
            <person name="Lee S."/>
            <person name="Kovar C."/>
            <person name="Wu Y."/>
            <person name="Scherer S.E."/>
            <person name="Worley K.C."/>
            <person name="Muzny D.M."/>
            <person name="Gibbs R."/>
        </authorList>
    </citation>
    <scope>NUCLEOTIDE SEQUENCE</scope>
    <source>
        <strain evidence="4">Brora</strain>
    </source>
</reference>
<evidence type="ECO:0000313" key="4">
    <source>
        <dbReference type="Proteomes" id="UP000014500"/>
    </source>
</evidence>
<organism evidence="3 4">
    <name type="scientific">Strigamia maritima</name>
    <name type="common">European centipede</name>
    <name type="synonym">Geophilus maritimus</name>
    <dbReference type="NCBI Taxonomy" id="126957"/>
    <lineage>
        <taxon>Eukaryota</taxon>
        <taxon>Metazoa</taxon>
        <taxon>Ecdysozoa</taxon>
        <taxon>Arthropoda</taxon>
        <taxon>Myriapoda</taxon>
        <taxon>Chilopoda</taxon>
        <taxon>Pleurostigmophora</taxon>
        <taxon>Geophilomorpha</taxon>
        <taxon>Linotaeniidae</taxon>
        <taxon>Strigamia</taxon>
    </lineage>
</organism>